<keyword evidence="3" id="KW-1185">Reference proteome</keyword>
<evidence type="ECO:0000256" key="1">
    <source>
        <dbReference type="SAM" id="SignalP"/>
    </source>
</evidence>
<name>A0ABU9I9S1_9SPHN</name>
<keyword evidence="2" id="KW-0378">Hydrolase</keyword>
<dbReference type="GO" id="GO:0016787">
    <property type="term" value="F:hydrolase activity"/>
    <property type="evidence" value="ECO:0007669"/>
    <property type="project" value="UniProtKB-KW"/>
</dbReference>
<comment type="caution">
    <text evidence="2">The sequence shown here is derived from an EMBL/GenBank/DDBJ whole genome shotgun (WGS) entry which is preliminary data.</text>
</comment>
<keyword evidence="1" id="KW-0732">Signal</keyword>
<dbReference type="InterPro" id="IPR029045">
    <property type="entry name" value="ClpP/crotonase-like_dom_sf"/>
</dbReference>
<evidence type="ECO:0000313" key="2">
    <source>
        <dbReference type="EMBL" id="MEL1249151.1"/>
    </source>
</evidence>
<reference evidence="2 3" key="1">
    <citation type="submission" date="2024-04" db="EMBL/GenBank/DDBJ databases">
        <title>Aurantiacibacter sp. DGU6 16S ribosomal RNA gene Genome sequencing and assembly.</title>
        <authorList>
            <person name="Park S."/>
        </authorList>
    </citation>
    <scope>NUCLEOTIDE SEQUENCE [LARGE SCALE GENOMIC DNA]</scope>
    <source>
        <strain evidence="2 3">DGU6</strain>
    </source>
</reference>
<feature type="chain" id="PRO_5045255598" evidence="1">
    <location>
        <begin position="26"/>
        <end position="253"/>
    </location>
</feature>
<accession>A0ABU9I9S1</accession>
<dbReference type="Proteomes" id="UP001497045">
    <property type="component" value="Unassembled WGS sequence"/>
</dbReference>
<feature type="signal peptide" evidence="1">
    <location>
        <begin position="1"/>
        <end position="25"/>
    </location>
</feature>
<protein>
    <submittedName>
        <fullName evidence="2">Alpha/beta hydrolase</fullName>
    </submittedName>
</protein>
<proteinExistence type="predicted"/>
<dbReference type="RefSeq" id="WP_341671692.1">
    <property type="nucleotide sequence ID" value="NZ_JBBYHV010000001.1"/>
</dbReference>
<dbReference type="SUPFAM" id="SSF52096">
    <property type="entry name" value="ClpP/crotonase"/>
    <property type="match status" value="1"/>
</dbReference>
<gene>
    <name evidence="2" type="ORF">AAEO60_00545</name>
</gene>
<evidence type="ECO:0000313" key="3">
    <source>
        <dbReference type="Proteomes" id="UP001497045"/>
    </source>
</evidence>
<organism evidence="2 3">
    <name type="scientific">Aurantiacibacter gilvus</name>
    <dbReference type="NCBI Taxonomy" id="3139141"/>
    <lineage>
        <taxon>Bacteria</taxon>
        <taxon>Pseudomonadati</taxon>
        <taxon>Pseudomonadota</taxon>
        <taxon>Alphaproteobacteria</taxon>
        <taxon>Sphingomonadales</taxon>
        <taxon>Erythrobacteraceae</taxon>
        <taxon>Aurantiacibacter</taxon>
    </lineage>
</organism>
<sequence length="253" mass="27532">MRWKLSLVGALFAVSVAGAASPAAAQTVTVTEEWIVVEETTASRYVSPLQERTEQAAVAAFGPFRVIDDRTAALVGVTDSRAPSQFAALLQHYPQVGVLEFVEAPGTHDDRANLALGRMIRDRGIATRVENGGSVRSGAVELFLAGATREIDPASEFAVHGWLDDWGRGAEDYPAGAPEHRRYLDYYVEMGMDRAEAEAFYAMTNSVPFEDARWLTGAEMRGWVDDLSDVAETPAAEGERPRLAYLDLAPVLQ</sequence>
<dbReference type="EMBL" id="JBBYHV010000001">
    <property type="protein sequence ID" value="MEL1249151.1"/>
    <property type="molecule type" value="Genomic_DNA"/>
</dbReference>